<accession>A0A235EYR3</accession>
<feature type="signal peptide" evidence="1">
    <location>
        <begin position="1"/>
        <end position="45"/>
    </location>
</feature>
<keyword evidence="1" id="KW-0732">Signal</keyword>
<evidence type="ECO:0000313" key="2">
    <source>
        <dbReference type="EMBL" id="OYD54196.1"/>
    </source>
</evidence>
<dbReference type="Gene3D" id="2.40.160.10">
    <property type="entry name" value="Porin"/>
    <property type="match status" value="1"/>
</dbReference>
<evidence type="ECO:0000256" key="1">
    <source>
        <dbReference type="SAM" id="SignalP"/>
    </source>
</evidence>
<protein>
    <recommendedName>
        <fullName evidence="4">Porin domain-containing protein</fullName>
    </recommendedName>
</protein>
<comment type="caution">
    <text evidence="2">The sequence shown here is derived from an EMBL/GenBank/DDBJ whole genome shotgun (WGS) entry which is preliminary data.</text>
</comment>
<organism evidence="2 3">
    <name type="scientific">Thauera propionica</name>
    <dbReference type="NCBI Taxonomy" id="2019431"/>
    <lineage>
        <taxon>Bacteria</taxon>
        <taxon>Pseudomonadati</taxon>
        <taxon>Pseudomonadota</taxon>
        <taxon>Betaproteobacteria</taxon>
        <taxon>Rhodocyclales</taxon>
        <taxon>Zoogloeaceae</taxon>
        <taxon>Thauera</taxon>
    </lineage>
</organism>
<dbReference type="SUPFAM" id="SSF56935">
    <property type="entry name" value="Porins"/>
    <property type="match status" value="1"/>
</dbReference>
<dbReference type="OrthoDB" id="197869at2"/>
<proteinExistence type="predicted"/>
<reference evidence="2 3" key="1">
    <citation type="submission" date="2017-07" db="EMBL/GenBank/DDBJ databases">
        <title>Thauera sp. KNDSS-Mac4 genome sequence and assembly.</title>
        <authorList>
            <person name="Mayilraj S."/>
        </authorList>
    </citation>
    <scope>NUCLEOTIDE SEQUENCE [LARGE SCALE GENOMIC DNA]</scope>
    <source>
        <strain evidence="2 3">KNDSS-Mac4</strain>
    </source>
</reference>
<evidence type="ECO:0008006" key="4">
    <source>
        <dbReference type="Google" id="ProtNLM"/>
    </source>
</evidence>
<keyword evidence="3" id="KW-1185">Reference proteome</keyword>
<dbReference type="RefSeq" id="WP_094268038.1">
    <property type="nucleotide sequence ID" value="NZ_NOIH01000008.1"/>
</dbReference>
<name>A0A235EYR3_9RHOO</name>
<dbReference type="Proteomes" id="UP000215181">
    <property type="component" value="Unassembled WGS sequence"/>
</dbReference>
<sequence length="424" mass="47038">MDLANTRQRRPVTRRGRTPALRMLSACLPAVLSMVLCSVPQTSQAEPSTASPAYTPSISLLGFGTLGFARSDDDDAEFVRDLSQAYGVRTDWSPKIDSLLGVQANMRLTPQTNAVVQALSRYRYDGSYGPEISWAFLRHEFSSQWAARAGRMGTDFYMHADSRLVGYANLTVRPPQDFYGQLIFSYFDGVDVTGTFPLGNGLLEAKLFAGQAAEKTSMKDSLTWDLRGSDIRGGYLDYTVGPWQLRLGTTQVRFEHEIPIVELVGANAFAIAPELKVKGRKTRYDAIGIAYEDGPLEIQAMANRVVHDSEFYRDTRSAYVIGAYRIGSVTPYLGYSQIRSSAPDIRSPIPSGARPLIDLITSNFYAHQNTVALGVRWDVAPRIALKGQIDRIDGKPESIFPYRGETPDWDGDMTVFSVTMDFVF</sequence>
<gene>
    <name evidence="2" type="ORF">CGK74_08325</name>
</gene>
<feature type="chain" id="PRO_5013325696" description="Porin domain-containing protein" evidence="1">
    <location>
        <begin position="46"/>
        <end position="424"/>
    </location>
</feature>
<evidence type="ECO:0000313" key="3">
    <source>
        <dbReference type="Proteomes" id="UP000215181"/>
    </source>
</evidence>
<dbReference type="EMBL" id="NOIH01000008">
    <property type="protein sequence ID" value="OYD54196.1"/>
    <property type="molecule type" value="Genomic_DNA"/>
</dbReference>
<dbReference type="InterPro" id="IPR023614">
    <property type="entry name" value="Porin_dom_sf"/>
</dbReference>
<dbReference type="AlphaFoldDB" id="A0A235EYR3"/>